<protein>
    <submittedName>
        <fullName evidence="3">Uncharacterized protein</fullName>
    </submittedName>
</protein>
<name>A0A2C6KX57_9APIC</name>
<sequence length="2068" mass="224553">MEFSSHEVTARPASYSGGAAGDKDKYAAKAGAQEGGAGDDEEEYNLILSPQHALVAHGTSFRNARSQPVTATVMHEPAPEEITEGTGPFSSSHCIALDRLSTENCAPAEHPPGPESDSTSVLSSPFTHRLNEASPPSRQDPSSPVKDDVNPEPQGTSYSGAESSYAVRIVVTGPTRWRGDLSFQGTPAILCSVVSFSPVYDGAPEEENSVQPCHSAKRGKRRMTWKEEVLIQKSGWGPLVLEEVIIQTRQLQHRQWDEDQPNRGTPGRAVQVLTLQFHRDIADIPTAPSGGMILPSSCTAALAETHIPLSELDLGPTEAKYRLTLSSPLLPPSWSSVDELMNVFRAALHSSARGANRCNVIIFSLRASSSSLSSSTAHQLFLLHSQQQQRKLLAHATSGRACAGNFSFLTPTLRDLSKQNRPLSSSLLHLSSLSKSRGATSVVALSTSKSLTAPKCPLKFIAGTPGQATDSVMLAEAVSVVSAPTQRVPVPEEPAAPREPSTASVYEREGTLPEAVAQVRPAVHGNKSYGILSGDADVETPNYAEHRDDPAAQRQASPAASSDACRGSAFTNSLSRRSSGATTYGTRLSRRYSPESAMNEDCTGARRARTLPDTHLLGRTRSQARNPFLERTLDSGSVPGESICSEGEDIFPDDSVSVKGRAQSPASSPNLVSGTGKVLCSTLGLGREAGGQRNGTVDVGHEGEAAMGAGASGGTGWSSDGGGESSCCCSRSNFTLAESCRKTTLTSSIKRMDFLMNQAQQILQRRQLKQQQRILLQEQNGQTMRQRPQERPQLPREPSQMIQGYTLDHPQQKTDESASDQLCAPVETYGETYRSSVEERAAPVFDPGASVAGTSFFEPNSLPVQTDSSTPTECASAPTTGMVHDFPKDHTDATGEKERTLGPQKPDPCAIANLHSEEPHHASSLLGQSAESQGIGMQHSAEGIDIEVPTALTTTAGSAWGGEEGAGGRESSVQRQETCSESSARKREDSPDVGSGLLALAADRSLNSRFPPSFAPLGPAPPPDSSVHGPEAPPLSSGSKLTPAVRNSAHREQSHRDETREGELDKRNDVTCTANILGKHAEESSLESRTKEGEHEETATGAGCGEETGAGELDSKSETTEKELRAMMLHLRQYMVRIEERLSDYPIGLEFEKHSCRRHGRSSRPGRDVSSIPEGAAPDCAGIRKDSQHGERSRGSATRSRREGGDYQAKHDMEETLGCPSRAGSEQTEPEEKHGSDNRTSAFPERSWRKRVCSSASSVSRSSECSEGRRSVCTAPRHGKTSEREHASSASLEKRLATDAHRTRDGLTSRQALYSRNRRLGAVLRWMTERNEGFRRDTLQRAFLSLVRNSAFRTKERMAAFQKEQEQSRATIERLQSELSAARSESAILSSQINEARQQHETEKQQLRDESEATLKERINAREVELQQAAESQKAHLERQLAETQSQLSDLQKKYDEEKLANASKQAVPTNQMCPQQAQNLAAAYKSLCKKAELEEALHQQELSRKETEVKDLLSQLQKQNEVTRQQEAENRSLRLRLQAALTQQQALHRTPDPQQVEPVARGGGPDGSSGATLSSVRENEDLRRQLQDAKQEMTRQQQKIRLLEDQHRSFTICSSSSAGSSPAPPDVKGNSMVPPTSTPSTYTPGSYEQIRQLQQQLADAEKDRSRLLALEQQREKEKLQLVDLFSLQSMRVRELEQQLVHIDDQLAKVLSQVGPCPLQHQSARDAIQQQYVQGRASDRDSSTQRREERERRASSRTRAEHRNGSQERTEGSRTQALPAVQSVPCLNKEKQTQPGAVVLQSAALQRLQGMRATLKRVQEQLPAVVGYAHNTLSSAQQEALPHSSVTMEEKAAAVPKGFTAPPYHRSLLSMSNDAAQAALCGLHEQQPETTGQAGHYSYGGFKGTAPGQKHNRSEPRSCSPHSRGPAQRYCLGETRTNDIESYHYAMSKCRAFHLSGEKIPAAASSRISAAATGLGVEGSSSSRDTVPGGGSVLVPSMKSRQQQAQAQLTRVPRQGQLQGGVAYRYATPSRLQQHTQLLDGSEAAGASRAAAGTSPFRQPLCHRRIPL</sequence>
<feature type="compositionally biased region" description="Polar residues" evidence="2">
    <location>
        <begin position="116"/>
        <end position="126"/>
    </location>
</feature>
<feature type="compositionally biased region" description="Basic and acidic residues" evidence="2">
    <location>
        <begin position="885"/>
        <end position="900"/>
    </location>
</feature>
<gene>
    <name evidence="3" type="ORF">CSUI_004882</name>
</gene>
<organism evidence="3 4">
    <name type="scientific">Cystoisospora suis</name>
    <dbReference type="NCBI Taxonomy" id="483139"/>
    <lineage>
        <taxon>Eukaryota</taxon>
        <taxon>Sar</taxon>
        <taxon>Alveolata</taxon>
        <taxon>Apicomplexa</taxon>
        <taxon>Conoidasida</taxon>
        <taxon>Coccidia</taxon>
        <taxon>Eucoccidiorida</taxon>
        <taxon>Eimeriorina</taxon>
        <taxon>Sarcocystidae</taxon>
        <taxon>Cystoisospora</taxon>
    </lineage>
</organism>
<feature type="region of interest" description="Disordered" evidence="2">
    <location>
        <begin position="1731"/>
        <end position="1778"/>
    </location>
</feature>
<dbReference type="EMBL" id="MIGC01002334">
    <property type="protein sequence ID" value="PHJ21279.1"/>
    <property type="molecule type" value="Genomic_DNA"/>
</dbReference>
<feature type="region of interest" description="Disordered" evidence="2">
    <location>
        <begin position="918"/>
        <end position="937"/>
    </location>
</feature>
<feature type="compositionally biased region" description="Basic and acidic residues" evidence="2">
    <location>
        <begin position="1079"/>
        <end position="1098"/>
    </location>
</feature>
<feature type="region of interest" description="Disordered" evidence="2">
    <location>
        <begin position="483"/>
        <end position="507"/>
    </location>
</feature>
<feature type="compositionally biased region" description="Low complexity" evidence="2">
    <location>
        <begin position="552"/>
        <end position="564"/>
    </location>
</feature>
<feature type="compositionally biased region" description="Polar residues" evidence="2">
    <location>
        <begin position="863"/>
        <end position="879"/>
    </location>
</feature>
<feature type="compositionally biased region" description="Basic and acidic residues" evidence="2">
    <location>
        <begin position="1182"/>
        <end position="1214"/>
    </location>
</feature>
<feature type="region of interest" description="Disordered" evidence="2">
    <location>
        <begin position="956"/>
        <end position="994"/>
    </location>
</feature>
<feature type="compositionally biased region" description="Basic and acidic residues" evidence="2">
    <location>
        <begin position="1737"/>
        <end position="1772"/>
    </location>
</feature>
<feature type="region of interest" description="Disordered" evidence="2">
    <location>
        <begin position="104"/>
        <end position="160"/>
    </location>
</feature>
<feature type="compositionally biased region" description="Polar residues" evidence="2">
    <location>
        <begin position="569"/>
        <end position="586"/>
    </location>
</feature>
<dbReference type="VEuPathDB" id="ToxoDB:CSUI_004882"/>
<feature type="region of interest" description="Disordered" evidence="2">
    <location>
        <begin position="1544"/>
        <end position="1580"/>
    </location>
</feature>
<dbReference type="OrthoDB" id="331954at2759"/>
<reference evidence="3 4" key="1">
    <citation type="journal article" date="2017" name="Int. J. Parasitol.">
        <title>The genome of the protozoan parasite Cystoisospora suis and a reverse vaccinology approach to identify vaccine candidates.</title>
        <authorList>
            <person name="Palmieri N."/>
            <person name="Shrestha A."/>
            <person name="Ruttkowski B."/>
            <person name="Beck T."/>
            <person name="Vogl C."/>
            <person name="Tomley F."/>
            <person name="Blake D.P."/>
            <person name="Joachim A."/>
        </authorList>
    </citation>
    <scope>NUCLEOTIDE SEQUENCE [LARGE SCALE GENOMIC DNA]</scope>
    <source>
        <strain evidence="3 4">Wien I</strain>
    </source>
</reference>
<comment type="caution">
    <text evidence="3">The sequence shown here is derived from an EMBL/GenBank/DDBJ whole genome shotgun (WGS) entry which is preliminary data.</text>
</comment>
<dbReference type="Proteomes" id="UP000221165">
    <property type="component" value="Unassembled WGS sequence"/>
</dbReference>
<feature type="region of interest" description="Disordered" evidence="2">
    <location>
        <begin position="1889"/>
        <end position="1929"/>
    </location>
</feature>
<accession>A0A2C6KX57</accession>
<feature type="coiled-coil region" evidence="1">
    <location>
        <begin position="1651"/>
        <end position="1713"/>
    </location>
</feature>
<feature type="coiled-coil region" evidence="1">
    <location>
        <begin position="1489"/>
        <end position="1530"/>
    </location>
</feature>
<feature type="region of interest" description="Disordered" evidence="2">
    <location>
        <begin position="1156"/>
        <end position="1310"/>
    </location>
</feature>
<feature type="region of interest" description="Disordered" evidence="2">
    <location>
        <begin position="863"/>
        <end position="912"/>
    </location>
</feature>
<dbReference type="RefSeq" id="XP_067922963.1">
    <property type="nucleotide sequence ID" value="XM_068065063.1"/>
</dbReference>
<evidence type="ECO:0000256" key="2">
    <source>
        <dbReference type="SAM" id="MobiDB-lite"/>
    </source>
</evidence>
<keyword evidence="4" id="KW-1185">Reference proteome</keyword>
<feature type="compositionally biased region" description="Polar residues" evidence="2">
    <location>
        <begin position="973"/>
        <end position="982"/>
    </location>
</feature>
<evidence type="ECO:0000313" key="3">
    <source>
        <dbReference type="EMBL" id="PHJ21279.1"/>
    </source>
</evidence>
<feature type="region of interest" description="Disordered" evidence="2">
    <location>
        <begin position="778"/>
        <end position="797"/>
    </location>
</feature>
<feature type="coiled-coil region" evidence="1">
    <location>
        <begin position="1358"/>
        <end position="1461"/>
    </location>
</feature>
<proteinExistence type="predicted"/>
<feature type="compositionally biased region" description="Low complexity" evidence="2">
    <location>
        <begin position="1632"/>
        <end position="1645"/>
    </location>
</feature>
<dbReference type="GeneID" id="94428274"/>
<feature type="compositionally biased region" description="Basic and acidic residues" evidence="2">
    <location>
        <begin position="1049"/>
        <end position="1069"/>
    </location>
</feature>
<feature type="compositionally biased region" description="Basic and acidic residues" evidence="2">
    <location>
        <begin position="1280"/>
        <end position="1307"/>
    </location>
</feature>
<feature type="region of interest" description="Disordered" evidence="2">
    <location>
        <begin position="526"/>
        <end position="602"/>
    </location>
</feature>
<feature type="region of interest" description="Disordered" evidence="2">
    <location>
        <begin position="1"/>
        <end position="42"/>
    </location>
</feature>
<evidence type="ECO:0000313" key="4">
    <source>
        <dbReference type="Proteomes" id="UP000221165"/>
    </source>
</evidence>
<feature type="region of interest" description="Disordered" evidence="2">
    <location>
        <begin position="1010"/>
        <end position="1118"/>
    </location>
</feature>
<feature type="compositionally biased region" description="Low complexity" evidence="2">
    <location>
        <begin position="1253"/>
        <end position="1263"/>
    </location>
</feature>
<keyword evidence="1" id="KW-0175">Coiled coil</keyword>
<feature type="region of interest" description="Disordered" evidence="2">
    <location>
        <begin position="1975"/>
        <end position="2003"/>
    </location>
</feature>
<evidence type="ECO:0000256" key="1">
    <source>
        <dbReference type="SAM" id="Coils"/>
    </source>
</evidence>
<feature type="region of interest" description="Disordered" evidence="2">
    <location>
        <begin position="1613"/>
        <end position="1645"/>
    </location>
</feature>